<dbReference type="KEGG" id="vg:80541349"/>
<sequence>MSPSPRALYTPAVPICVYADVNVLRATPAPLFNVTHVLHPSSTVSCYVPHSLRVSRSLRRSP</sequence>
<accession>A0A5P9JS56</accession>
<dbReference type="RefSeq" id="YP_010802576.1">
    <property type="nucleotide sequence ID" value="NC_077028.1"/>
</dbReference>
<evidence type="ECO:0000313" key="2">
    <source>
        <dbReference type="Proteomes" id="UP001162227"/>
    </source>
</evidence>
<evidence type="ECO:0000313" key="1">
    <source>
        <dbReference type="EMBL" id="QFU14546.1"/>
    </source>
</evidence>
<dbReference type="EMBL" id="MK955929">
    <property type="protein sequence ID" value="QFU14546.1"/>
    <property type="molecule type" value="Genomic_DNA"/>
</dbReference>
<protein>
    <submittedName>
        <fullName evidence="1">Vesicular stomatitis virus matrix protein</fullName>
    </submittedName>
</protein>
<name>A0A5P9JS56_9ALPH</name>
<reference evidence="1" key="1">
    <citation type="journal article" date="2019" name="Vet. Microbiol.">
        <title>Molecular and microscopic characterisation of a novel pathogenic herpesvirus from Indian ringneck parrots (Psittacula krameri).</title>
        <authorList>
            <person name="Sutherland M."/>
            <person name="Sarker S."/>
            <person name="Raidal S.R."/>
        </authorList>
    </citation>
    <scope>NUCLEOTIDE SEQUENCE</scope>
    <source>
        <strain evidence="1">PsHV 5</strain>
    </source>
</reference>
<dbReference type="Proteomes" id="UP001162227">
    <property type="component" value="Segment"/>
</dbReference>
<reference evidence="1" key="2">
    <citation type="submission" date="2019-05" db="EMBL/GenBank/DDBJ databases">
        <authorList>
            <person name="Sutherland M."/>
            <person name="Sarker S."/>
            <person name="Raidal S.R."/>
        </authorList>
    </citation>
    <scope>NUCLEOTIDE SEQUENCE</scope>
    <source>
        <strain evidence="1">PsHV 5</strain>
    </source>
</reference>
<organism evidence="1 2">
    <name type="scientific">Psittacid alphaherpesvirus 5</name>
    <dbReference type="NCBI Taxonomy" id="2972693"/>
    <lineage>
        <taxon>Viruses</taxon>
        <taxon>Duplodnaviria</taxon>
        <taxon>Heunggongvirae</taxon>
        <taxon>Peploviricota</taxon>
        <taxon>Herviviricetes</taxon>
        <taxon>Herpesvirales</taxon>
        <taxon>Orthoherpesviridae</taxon>
        <taxon>Alphaherpesvirinae</taxon>
        <taxon>Iltovirus</taxon>
        <taxon>Iltovirus psittacidalpha5</taxon>
    </lineage>
</organism>
<keyword evidence="2" id="KW-1185">Reference proteome</keyword>
<proteinExistence type="predicted"/>
<dbReference type="GeneID" id="80541349"/>